<dbReference type="AlphaFoldDB" id="A0A2P8GQE4"/>
<dbReference type="Pfam" id="PF10502">
    <property type="entry name" value="Peptidase_S26"/>
    <property type="match status" value="1"/>
</dbReference>
<dbReference type="RefSeq" id="WP_106533561.1">
    <property type="nucleotide sequence ID" value="NZ_PYAT01000007.1"/>
</dbReference>
<reference evidence="3 4" key="1">
    <citation type="submission" date="2018-03" db="EMBL/GenBank/DDBJ databases">
        <title>Genomic Encyclopedia of Type Strains, Phase III (KMG-III): the genomes of soil and plant-associated and newly described type strains.</title>
        <authorList>
            <person name="Whitman W."/>
        </authorList>
    </citation>
    <scope>NUCLEOTIDE SEQUENCE [LARGE SCALE GENOMIC DNA]</scope>
    <source>
        <strain evidence="3 4">CGMCC 1.12259</strain>
    </source>
</reference>
<dbReference type="InterPro" id="IPR036286">
    <property type="entry name" value="LexA/Signal_pep-like_sf"/>
</dbReference>
<protein>
    <submittedName>
        <fullName evidence="3">Signal peptidase I</fullName>
    </submittedName>
</protein>
<keyword evidence="1" id="KW-0472">Membrane</keyword>
<dbReference type="GO" id="GO:0006465">
    <property type="term" value="P:signal peptide processing"/>
    <property type="evidence" value="ECO:0007669"/>
    <property type="project" value="InterPro"/>
</dbReference>
<name>A0A2P8GQE4_9BACL</name>
<dbReference type="Gene3D" id="2.10.109.10">
    <property type="entry name" value="Umud Fragment, subunit A"/>
    <property type="match status" value="1"/>
</dbReference>
<keyword evidence="1" id="KW-0812">Transmembrane</keyword>
<proteinExistence type="predicted"/>
<comment type="caution">
    <text evidence="3">The sequence shown here is derived from an EMBL/GenBank/DDBJ whole genome shotgun (WGS) entry which is preliminary data.</text>
</comment>
<dbReference type="EMBL" id="PYAT01000007">
    <property type="protein sequence ID" value="PSL36183.1"/>
    <property type="molecule type" value="Genomic_DNA"/>
</dbReference>
<gene>
    <name evidence="3" type="ORF">B0H99_1074</name>
</gene>
<sequence length="268" mass="30322">MNRFKRDMDKFIGKSPRFNEPLKERIVLNIKEENKSKKSAGKGIGAFRYAAIFAILLAVATSFLILTLNENGQETQTPAASPEEKPVLTDRDTVAEIEILPDYEEPLEVFDFKADAMDRGNHEYSAYPLLIDPLAYKGQDIARGDVVVYEAEFFGGKQRTIGRVIGLSGEAIEIVEGQIYINDQQLDTFYGRAHRMGISSNEEYNRILKENGAVQNVDSMKEIFSRNTAKFRLADDEIFVAGDDWFRGSQHTLKITEVQGEVIGYYKE</sequence>
<accession>A0A2P8GQE4</accession>
<feature type="domain" description="Peptidase S26" evidence="2">
    <location>
        <begin position="130"/>
        <end position="244"/>
    </location>
</feature>
<evidence type="ECO:0000313" key="3">
    <source>
        <dbReference type="EMBL" id="PSL36183.1"/>
    </source>
</evidence>
<keyword evidence="4" id="KW-1185">Reference proteome</keyword>
<dbReference type="GO" id="GO:0004252">
    <property type="term" value="F:serine-type endopeptidase activity"/>
    <property type="evidence" value="ECO:0007669"/>
    <property type="project" value="InterPro"/>
</dbReference>
<dbReference type="Proteomes" id="UP000242682">
    <property type="component" value="Unassembled WGS sequence"/>
</dbReference>
<feature type="transmembrane region" description="Helical" evidence="1">
    <location>
        <begin position="46"/>
        <end position="68"/>
    </location>
</feature>
<evidence type="ECO:0000313" key="4">
    <source>
        <dbReference type="Proteomes" id="UP000242682"/>
    </source>
</evidence>
<evidence type="ECO:0000259" key="2">
    <source>
        <dbReference type="Pfam" id="PF10502"/>
    </source>
</evidence>
<dbReference type="OrthoDB" id="2427065at2"/>
<dbReference type="CDD" id="cd06530">
    <property type="entry name" value="S26_SPase_I"/>
    <property type="match status" value="1"/>
</dbReference>
<organism evidence="3 4">
    <name type="scientific">Planomicrobium soli</name>
    <dbReference type="NCBI Taxonomy" id="1176648"/>
    <lineage>
        <taxon>Bacteria</taxon>
        <taxon>Bacillati</taxon>
        <taxon>Bacillota</taxon>
        <taxon>Bacilli</taxon>
        <taxon>Bacillales</taxon>
        <taxon>Caryophanaceae</taxon>
        <taxon>Planomicrobium</taxon>
    </lineage>
</organism>
<dbReference type="SUPFAM" id="SSF51306">
    <property type="entry name" value="LexA/Signal peptidase"/>
    <property type="match status" value="1"/>
</dbReference>
<keyword evidence="1" id="KW-1133">Transmembrane helix</keyword>
<evidence type="ECO:0000256" key="1">
    <source>
        <dbReference type="SAM" id="Phobius"/>
    </source>
</evidence>
<dbReference type="InterPro" id="IPR019533">
    <property type="entry name" value="Peptidase_S26"/>
</dbReference>